<dbReference type="EMBL" id="SCFR01000015">
    <property type="protein sequence ID" value="TFF65857.1"/>
    <property type="molecule type" value="Genomic_DNA"/>
</dbReference>
<sequence length="147" mass="16977">MLLRKVKKNVIENEKYVNSIIIKVLILLIVESTIILIFFDKVLPKILGLLLGGFVSIAFFKILYLNIVVAIEKSEAQAKRYMAINYSVRYLISGLIFFIAAKSIYLNIFTCLIGMLSIKFVFYINNLFSFIEERKNNSVRKDGKDEH</sequence>
<accession>A0A4R9C114</accession>
<evidence type="ECO:0000256" key="1">
    <source>
        <dbReference type="ARBA" id="ARBA00004651"/>
    </source>
</evidence>
<evidence type="ECO:0000256" key="2">
    <source>
        <dbReference type="ARBA" id="ARBA00022475"/>
    </source>
</evidence>
<evidence type="ECO:0000256" key="4">
    <source>
        <dbReference type="ARBA" id="ARBA00022989"/>
    </source>
</evidence>
<protein>
    <submittedName>
        <fullName evidence="7">ATP synthase subunit I</fullName>
    </submittedName>
</protein>
<gene>
    <name evidence="7" type="ORF">EQF91_05000</name>
</gene>
<proteinExistence type="predicted"/>
<keyword evidence="3 6" id="KW-0812">Transmembrane</keyword>
<dbReference type="AlphaFoldDB" id="A0A4R9C114"/>
<evidence type="ECO:0000313" key="7">
    <source>
        <dbReference type="EMBL" id="TFF65857.1"/>
    </source>
</evidence>
<dbReference type="InterPro" id="IPR005598">
    <property type="entry name" value="ATP_synth_I"/>
</dbReference>
<organism evidence="7 8">
    <name type="scientific">Helcococcus ovis</name>
    <dbReference type="NCBI Taxonomy" id="72026"/>
    <lineage>
        <taxon>Bacteria</taxon>
        <taxon>Bacillati</taxon>
        <taxon>Bacillota</taxon>
        <taxon>Tissierellia</taxon>
        <taxon>Tissierellales</taxon>
        <taxon>Peptoniphilaceae</taxon>
        <taxon>Helcococcus</taxon>
    </lineage>
</organism>
<reference evidence="7 8" key="1">
    <citation type="submission" date="2019-01" db="EMBL/GenBank/DDBJ databases">
        <title>Draft Genome Sequences of Helcococcus ovis Strains Isolated from the Uterus and Vagina of Dairy Cows with Metritis.</title>
        <authorList>
            <person name="Cunha F."/>
            <person name="Jeon S.J."/>
            <person name="Kutzer P."/>
            <person name="Galvao K.N."/>
        </authorList>
    </citation>
    <scope>NUCLEOTIDE SEQUENCE [LARGE SCALE GENOMIC DNA]</scope>
    <source>
        <strain evidence="7 8">KG-37</strain>
    </source>
</reference>
<evidence type="ECO:0000313" key="8">
    <source>
        <dbReference type="Proteomes" id="UP000297454"/>
    </source>
</evidence>
<feature type="transmembrane region" description="Helical" evidence="6">
    <location>
        <begin position="107"/>
        <end position="131"/>
    </location>
</feature>
<evidence type="ECO:0000256" key="5">
    <source>
        <dbReference type="ARBA" id="ARBA00023136"/>
    </source>
</evidence>
<feature type="transmembrane region" description="Helical" evidence="6">
    <location>
        <begin position="45"/>
        <end position="71"/>
    </location>
</feature>
<keyword evidence="2" id="KW-1003">Cell membrane</keyword>
<keyword evidence="4 6" id="KW-1133">Transmembrane helix</keyword>
<evidence type="ECO:0000256" key="3">
    <source>
        <dbReference type="ARBA" id="ARBA00022692"/>
    </source>
</evidence>
<keyword evidence="8" id="KW-1185">Reference proteome</keyword>
<dbReference type="Proteomes" id="UP000297454">
    <property type="component" value="Unassembled WGS sequence"/>
</dbReference>
<feature type="transmembrane region" description="Helical" evidence="6">
    <location>
        <begin position="83"/>
        <end position="101"/>
    </location>
</feature>
<comment type="caution">
    <text evidence="7">The sequence shown here is derived from an EMBL/GenBank/DDBJ whole genome shotgun (WGS) entry which is preliminary data.</text>
</comment>
<evidence type="ECO:0000256" key="6">
    <source>
        <dbReference type="SAM" id="Phobius"/>
    </source>
</evidence>
<feature type="transmembrane region" description="Helical" evidence="6">
    <location>
        <begin position="20"/>
        <end position="39"/>
    </location>
</feature>
<dbReference type="GO" id="GO:0005886">
    <property type="term" value="C:plasma membrane"/>
    <property type="evidence" value="ECO:0007669"/>
    <property type="project" value="UniProtKB-SubCell"/>
</dbReference>
<keyword evidence="5 6" id="KW-0472">Membrane</keyword>
<comment type="subcellular location">
    <subcellularLocation>
        <location evidence="1">Cell membrane</location>
        <topology evidence="1">Multi-pass membrane protein</topology>
    </subcellularLocation>
</comment>
<name>A0A4R9C114_9FIRM</name>
<dbReference type="Pfam" id="PF03899">
    <property type="entry name" value="ATP-synt_I"/>
    <property type="match status" value="1"/>
</dbReference>